<accession>A0ABW2R837</accession>
<proteinExistence type="predicted"/>
<dbReference type="Gene3D" id="3.10.450.160">
    <property type="entry name" value="inner membrane protein cigr"/>
    <property type="match status" value="1"/>
</dbReference>
<evidence type="ECO:0000313" key="1">
    <source>
        <dbReference type="EMBL" id="MFC7434245.1"/>
    </source>
</evidence>
<dbReference type="Proteomes" id="UP001596495">
    <property type="component" value="Unassembled WGS sequence"/>
</dbReference>
<organism evidence="1 2">
    <name type="scientific">Hydrogenophaga bisanensis</name>
    <dbReference type="NCBI Taxonomy" id="439611"/>
    <lineage>
        <taxon>Bacteria</taxon>
        <taxon>Pseudomonadati</taxon>
        <taxon>Pseudomonadota</taxon>
        <taxon>Betaproteobacteria</taxon>
        <taxon>Burkholderiales</taxon>
        <taxon>Comamonadaceae</taxon>
        <taxon>Hydrogenophaga</taxon>
    </lineage>
</organism>
<name>A0ABW2R837_9BURK</name>
<dbReference type="Pfam" id="PF11776">
    <property type="entry name" value="RcnB"/>
    <property type="match status" value="1"/>
</dbReference>
<comment type="caution">
    <text evidence="1">The sequence shown here is derived from an EMBL/GenBank/DDBJ whole genome shotgun (WGS) entry which is preliminary data.</text>
</comment>
<keyword evidence="2" id="KW-1185">Reference proteome</keyword>
<protein>
    <submittedName>
        <fullName evidence="1">RcnB family protein</fullName>
    </submittedName>
</protein>
<dbReference type="EMBL" id="JBHTBX010000003">
    <property type="protein sequence ID" value="MFC7434245.1"/>
    <property type="molecule type" value="Genomic_DNA"/>
</dbReference>
<sequence length="81" mass="9332">MLMASIDRPVLRLRYLSARGDAFRRGQPLPAPYRHPQYAVADHRPWGLPRPPRHQRWFQLGPDFVLVAARNGLITQVVLGH</sequence>
<evidence type="ECO:0000313" key="2">
    <source>
        <dbReference type="Proteomes" id="UP001596495"/>
    </source>
</evidence>
<reference evidence="2" key="1">
    <citation type="journal article" date="2019" name="Int. J. Syst. Evol. Microbiol.">
        <title>The Global Catalogue of Microorganisms (GCM) 10K type strain sequencing project: providing services to taxonomists for standard genome sequencing and annotation.</title>
        <authorList>
            <consortium name="The Broad Institute Genomics Platform"/>
            <consortium name="The Broad Institute Genome Sequencing Center for Infectious Disease"/>
            <person name="Wu L."/>
            <person name="Ma J."/>
        </authorList>
    </citation>
    <scope>NUCLEOTIDE SEQUENCE [LARGE SCALE GENOMIC DNA]</scope>
    <source>
        <strain evidence="2">CCUG 54518</strain>
    </source>
</reference>
<gene>
    <name evidence="1" type="ORF">ACFQNJ_06935</name>
</gene>
<dbReference type="InterPro" id="IPR024572">
    <property type="entry name" value="RcnB"/>
</dbReference>
<dbReference type="RefSeq" id="WP_374641260.1">
    <property type="nucleotide sequence ID" value="NZ_JBHTBX010000003.1"/>
</dbReference>